<dbReference type="GO" id="GO:0046872">
    <property type="term" value="F:metal ion binding"/>
    <property type="evidence" value="ECO:0007669"/>
    <property type="project" value="UniProtKB-KW"/>
</dbReference>
<dbReference type="PANTHER" id="PTHR21496:SF23">
    <property type="entry name" value="3-PHENYLPROPIONATE_CINNAMIC ACID DIOXYGENASE FERREDOXIN SUBUNIT"/>
    <property type="match status" value="1"/>
</dbReference>
<dbReference type="SUPFAM" id="SSF50022">
    <property type="entry name" value="ISP domain"/>
    <property type="match status" value="1"/>
</dbReference>
<dbReference type="GO" id="GO:0051537">
    <property type="term" value="F:2 iron, 2 sulfur cluster binding"/>
    <property type="evidence" value="ECO:0007669"/>
    <property type="project" value="UniProtKB-KW"/>
</dbReference>
<keyword evidence="9" id="KW-1185">Reference proteome</keyword>
<keyword evidence="5" id="KW-0411">Iron-sulfur</keyword>
<dbReference type="Pfam" id="PF00355">
    <property type="entry name" value="Rieske"/>
    <property type="match status" value="1"/>
</dbReference>
<keyword evidence="6" id="KW-0534">Nitrate assimilation</keyword>
<evidence type="ECO:0000259" key="7">
    <source>
        <dbReference type="PROSITE" id="PS51296"/>
    </source>
</evidence>
<evidence type="ECO:0000313" key="9">
    <source>
        <dbReference type="Proteomes" id="UP000319756"/>
    </source>
</evidence>
<name>A0A514LIP1_9BACI</name>
<evidence type="ECO:0000256" key="4">
    <source>
        <dbReference type="ARBA" id="ARBA00023004"/>
    </source>
</evidence>
<evidence type="ECO:0000256" key="1">
    <source>
        <dbReference type="ARBA" id="ARBA00022714"/>
    </source>
</evidence>
<dbReference type="GO" id="GO:0016705">
    <property type="term" value="F:oxidoreductase activity, acting on paired donors, with incorporation or reduction of molecular oxygen"/>
    <property type="evidence" value="ECO:0007669"/>
    <property type="project" value="UniProtKB-ARBA"/>
</dbReference>
<evidence type="ECO:0000256" key="5">
    <source>
        <dbReference type="ARBA" id="ARBA00023014"/>
    </source>
</evidence>
<dbReference type="PANTHER" id="PTHR21496">
    <property type="entry name" value="FERREDOXIN-RELATED"/>
    <property type="match status" value="1"/>
</dbReference>
<organism evidence="8 9">
    <name type="scientific">Salicibibacter halophilus</name>
    <dbReference type="NCBI Taxonomy" id="2502791"/>
    <lineage>
        <taxon>Bacteria</taxon>
        <taxon>Bacillati</taxon>
        <taxon>Bacillota</taxon>
        <taxon>Bacilli</taxon>
        <taxon>Bacillales</taxon>
        <taxon>Bacillaceae</taxon>
        <taxon>Salicibibacter</taxon>
    </lineage>
</organism>
<dbReference type="Gene3D" id="2.102.10.10">
    <property type="entry name" value="Rieske [2Fe-2S] iron-sulphur domain"/>
    <property type="match status" value="1"/>
</dbReference>
<dbReference type="RefSeq" id="WP_142090116.1">
    <property type="nucleotide sequence ID" value="NZ_CP035485.1"/>
</dbReference>
<dbReference type="Proteomes" id="UP000319756">
    <property type="component" value="Chromosome"/>
</dbReference>
<evidence type="ECO:0000256" key="3">
    <source>
        <dbReference type="ARBA" id="ARBA00023002"/>
    </source>
</evidence>
<protein>
    <submittedName>
        <fullName evidence="8">Nitrite reductase small subunit NirD</fullName>
    </submittedName>
</protein>
<dbReference type="KEGG" id="sale:EPH95_11490"/>
<evidence type="ECO:0000313" key="8">
    <source>
        <dbReference type="EMBL" id="QDI91717.1"/>
    </source>
</evidence>
<feature type="domain" description="Rieske" evidence="7">
    <location>
        <begin position="10"/>
        <end position="105"/>
    </location>
</feature>
<proteinExistence type="predicted"/>
<dbReference type="InterPro" id="IPR036922">
    <property type="entry name" value="Rieske_2Fe-2S_sf"/>
</dbReference>
<evidence type="ECO:0000256" key="6">
    <source>
        <dbReference type="ARBA" id="ARBA00023063"/>
    </source>
</evidence>
<dbReference type="PROSITE" id="PS51296">
    <property type="entry name" value="RIESKE"/>
    <property type="match status" value="1"/>
</dbReference>
<dbReference type="InterPro" id="IPR012748">
    <property type="entry name" value="Rieske-like_NirD"/>
</dbReference>
<dbReference type="OrthoDB" id="593800at2"/>
<dbReference type="InterPro" id="IPR017941">
    <property type="entry name" value="Rieske_2Fe-2S"/>
</dbReference>
<dbReference type="GO" id="GO:0042128">
    <property type="term" value="P:nitrate assimilation"/>
    <property type="evidence" value="ECO:0007669"/>
    <property type="project" value="UniProtKB-KW"/>
</dbReference>
<dbReference type="EMBL" id="CP035485">
    <property type="protein sequence ID" value="QDI91717.1"/>
    <property type="molecule type" value="Genomic_DNA"/>
</dbReference>
<keyword evidence="4" id="KW-0408">Iron</keyword>
<dbReference type="AlphaFoldDB" id="A0A514LIP1"/>
<gene>
    <name evidence="8" type="primary">nirD</name>
    <name evidence="8" type="ORF">EPH95_11490</name>
</gene>
<evidence type="ECO:0000256" key="2">
    <source>
        <dbReference type="ARBA" id="ARBA00022723"/>
    </source>
</evidence>
<keyword evidence="2" id="KW-0479">Metal-binding</keyword>
<dbReference type="CDD" id="cd03530">
    <property type="entry name" value="Rieske_NirD_small_Bacillus"/>
    <property type="match status" value="1"/>
</dbReference>
<keyword evidence="1" id="KW-0001">2Fe-2S</keyword>
<dbReference type="GO" id="GO:0008942">
    <property type="term" value="F:nitrite reductase [NAD(P)H] activity"/>
    <property type="evidence" value="ECO:0007669"/>
    <property type="project" value="InterPro"/>
</dbReference>
<reference evidence="9" key="1">
    <citation type="submission" date="2019-01" db="EMBL/GenBank/DDBJ databases">
        <title>Genomic analysis of Salicibibacter sp. NKC3-5.</title>
        <authorList>
            <person name="Oh Y.J."/>
        </authorList>
    </citation>
    <scope>NUCLEOTIDE SEQUENCE [LARGE SCALE GENOMIC DNA]</scope>
    <source>
        <strain evidence="9">NKC3-5</strain>
    </source>
</reference>
<sequence>MTQVQTGQKVWVANRNELSTGHGKEIVIDGKSLALFLQKDGHVYAIENSCPHKGGPLTEGMVSGDHVFCPLHDWKISLKTGEAAGADEGCVARFDVEVEEERVYVLFDG</sequence>
<dbReference type="NCBIfam" id="TIGR02378">
    <property type="entry name" value="nirD_assim_sml"/>
    <property type="match status" value="1"/>
</dbReference>
<keyword evidence="3" id="KW-0560">Oxidoreductase</keyword>
<accession>A0A514LIP1</accession>
<dbReference type="GO" id="GO:0004497">
    <property type="term" value="F:monooxygenase activity"/>
    <property type="evidence" value="ECO:0007669"/>
    <property type="project" value="UniProtKB-ARBA"/>
</dbReference>